<keyword evidence="1" id="KW-0812">Transmembrane</keyword>
<keyword evidence="1" id="KW-0472">Membrane</keyword>
<reference evidence="2 3" key="1">
    <citation type="submission" date="2024-10" db="EMBL/GenBank/DDBJ databases">
        <title>The Natural Products Discovery Center: Release of the First 8490 Sequenced Strains for Exploring Actinobacteria Biosynthetic Diversity.</title>
        <authorList>
            <person name="Kalkreuter E."/>
            <person name="Kautsar S.A."/>
            <person name="Yang D."/>
            <person name="Bader C.D."/>
            <person name="Teijaro C.N."/>
            <person name="Fluegel L."/>
            <person name="Davis C.M."/>
            <person name="Simpson J.R."/>
            <person name="Lauterbach L."/>
            <person name="Steele A.D."/>
            <person name="Gui C."/>
            <person name="Meng S."/>
            <person name="Li G."/>
            <person name="Viehrig K."/>
            <person name="Ye F."/>
            <person name="Su P."/>
            <person name="Kiefer A.F."/>
            <person name="Nichols A."/>
            <person name="Cepeda A.J."/>
            <person name="Yan W."/>
            <person name="Fan B."/>
            <person name="Jiang Y."/>
            <person name="Adhikari A."/>
            <person name="Zheng C.-J."/>
            <person name="Schuster L."/>
            <person name="Cowan T.M."/>
            <person name="Smanski M.J."/>
            <person name="Chevrette M.G."/>
            <person name="De Carvalho L.P.S."/>
            <person name="Shen B."/>
        </authorList>
    </citation>
    <scope>NUCLEOTIDE SEQUENCE [LARGE SCALE GENOMIC DNA]</scope>
    <source>
        <strain evidence="2 3">NPDC049845</strain>
    </source>
</reference>
<protein>
    <recommendedName>
        <fullName evidence="4">PH domain-containing protein</fullName>
    </recommendedName>
</protein>
<proteinExistence type="predicted"/>
<dbReference type="EMBL" id="JBITLE010000001">
    <property type="protein sequence ID" value="MFI7261489.1"/>
    <property type="molecule type" value="Genomic_DNA"/>
</dbReference>
<evidence type="ECO:0000256" key="1">
    <source>
        <dbReference type="SAM" id="Phobius"/>
    </source>
</evidence>
<feature type="transmembrane region" description="Helical" evidence="1">
    <location>
        <begin position="25"/>
        <end position="46"/>
    </location>
</feature>
<evidence type="ECO:0000313" key="2">
    <source>
        <dbReference type="EMBL" id="MFI7261489.1"/>
    </source>
</evidence>
<evidence type="ECO:0008006" key="4">
    <source>
        <dbReference type="Google" id="ProtNLM"/>
    </source>
</evidence>
<dbReference type="Proteomes" id="UP001612812">
    <property type="component" value="Unassembled WGS sequence"/>
</dbReference>
<name>A0ABW7ZF61_9ACTN</name>
<keyword evidence="3" id="KW-1185">Reference proteome</keyword>
<organism evidence="2 3">
    <name type="scientific">Micromonospora maritima</name>
    <dbReference type="NCBI Taxonomy" id="986711"/>
    <lineage>
        <taxon>Bacteria</taxon>
        <taxon>Bacillati</taxon>
        <taxon>Actinomycetota</taxon>
        <taxon>Actinomycetes</taxon>
        <taxon>Micromonosporales</taxon>
        <taxon>Micromonosporaceae</taxon>
        <taxon>Micromonospora</taxon>
    </lineage>
</organism>
<dbReference type="RefSeq" id="WP_396754180.1">
    <property type="nucleotide sequence ID" value="NZ_JBITLA010000002.1"/>
</dbReference>
<keyword evidence="1" id="KW-1133">Transmembrane helix</keyword>
<gene>
    <name evidence="2" type="ORF">ACIBP4_04155</name>
</gene>
<sequence>MLLVGAAGCSRLAGRADLPAGLAWTTAAAVLTFAALAAALSTLAMCRLTVEITAYQVAVRHPFLPGPNAAVPLRLVRAMWAVDVPARPWTVWWFPWPGAWRRTALIRSGSAVRLELTSGRSFLASVDDPEGAVAAFGRLR</sequence>
<comment type="caution">
    <text evidence="2">The sequence shown here is derived from an EMBL/GenBank/DDBJ whole genome shotgun (WGS) entry which is preliminary data.</text>
</comment>
<accession>A0ABW7ZF61</accession>
<evidence type="ECO:0000313" key="3">
    <source>
        <dbReference type="Proteomes" id="UP001612812"/>
    </source>
</evidence>